<dbReference type="GO" id="GO:0098552">
    <property type="term" value="C:side of membrane"/>
    <property type="evidence" value="ECO:0007669"/>
    <property type="project" value="UniProtKB-KW"/>
</dbReference>
<dbReference type="GeneID" id="37019936"/>
<proteinExistence type="predicted"/>
<dbReference type="EMBL" id="KZ819602">
    <property type="protein sequence ID" value="PWN37130.1"/>
    <property type="molecule type" value="Genomic_DNA"/>
</dbReference>
<sequence>MVQVFDQGIDHSRRELPGYGAKPPNPQWPNGAKVCVSFVLNYEEGGEHVVDNHKGKSDASTSTLNGDEHAEMFLTESGAAATVPGAQRYGRNIGLESAYEFGSHRGFHRILDLFKRSKLRFTSWSIGRAVELNPQVVGQMEEAGCEVASHSWRWIDYDSLSEEEEREHVRKAIETIKKASPNAKPPIGWYTGRQSQRTRRIVYETYRELGLLDQLYDSDAYDEDLPYYIKSPSPSSSQPSPPLLVVPYTLDNNDMKFGITPGFCTAEQFSSYCRDALDVLIEEGQRGQPKMMSIGLHCRIIGRPGRFKGLQEFVNYVKEREQAGDVWVATREEIAQHWRKVHPPSE</sequence>
<dbReference type="PANTHER" id="PTHR43123">
    <property type="entry name" value="POLYSACCHARIDE DEACETYLASE-RELATED"/>
    <property type="match status" value="1"/>
</dbReference>
<dbReference type="PANTHER" id="PTHR43123:SF1">
    <property type="entry name" value="POLYSACCHARIDE DEACETYLASE-RELATED"/>
    <property type="match status" value="1"/>
</dbReference>
<dbReference type="GO" id="GO:0016810">
    <property type="term" value="F:hydrolase activity, acting on carbon-nitrogen (but not peptide) bonds"/>
    <property type="evidence" value="ECO:0007669"/>
    <property type="project" value="InterPro"/>
</dbReference>
<comment type="subcellular location">
    <subcellularLocation>
        <location evidence="1">Cell membrane</location>
        <topology evidence="1">Lipid-anchor</topology>
        <topology evidence="1">GPI-anchor</topology>
    </subcellularLocation>
</comment>
<evidence type="ECO:0000256" key="2">
    <source>
        <dbReference type="ARBA" id="ARBA00022622"/>
    </source>
</evidence>
<dbReference type="SUPFAM" id="SSF88713">
    <property type="entry name" value="Glycoside hydrolase/deacetylase"/>
    <property type="match status" value="1"/>
</dbReference>
<dbReference type="PROSITE" id="PS51677">
    <property type="entry name" value="NODB"/>
    <property type="match status" value="1"/>
</dbReference>
<accession>A0A316VHX0</accession>
<evidence type="ECO:0000256" key="3">
    <source>
        <dbReference type="ARBA" id="ARBA00023288"/>
    </source>
</evidence>
<dbReference type="AlphaFoldDB" id="A0A316VHX0"/>
<dbReference type="InterPro" id="IPR002509">
    <property type="entry name" value="NODB_dom"/>
</dbReference>
<dbReference type="Proteomes" id="UP000245771">
    <property type="component" value="Unassembled WGS sequence"/>
</dbReference>
<dbReference type="OrthoDB" id="9970124at2759"/>
<dbReference type="Pfam" id="PF01522">
    <property type="entry name" value="Polysacc_deac_1"/>
    <property type="match status" value="1"/>
</dbReference>
<evidence type="ECO:0000313" key="7">
    <source>
        <dbReference type="Proteomes" id="UP000245771"/>
    </source>
</evidence>
<dbReference type="GO" id="GO:0005886">
    <property type="term" value="C:plasma membrane"/>
    <property type="evidence" value="ECO:0007669"/>
    <property type="project" value="UniProtKB-SubCell"/>
</dbReference>
<protein>
    <submittedName>
        <fullName evidence="6">Polysaccharide deacetylase family protein</fullName>
    </submittedName>
</protein>
<dbReference type="GO" id="GO:0005975">
    <property type="term" value="P:carbohydrate metabolic process"/>
    <property type="evidence" value="ECO:0007669"/>
    <property type="project" value="InterPro"/>
</dbReference>
<dbReference type="STRING" id="1280837.A0A316VHX0"/>
<organism evidence="6 7">
    <name type="scientific">Meira miltonrushii</name>
    <dbReference type="NCBI Taxonomy" id="1280837"/>
    <lineage>
        <taxon>Eukaryota</taxon>
        <taxon>Fungi</taxon>
        <taxon>Dikarya</taxon>
        <taxon>Basidiomycota</taxon>
        <taxon>Ustilaginomycotina</taxon>
        <taxon>Exobasidiomycetes</taxon>
        <taxon>Exobasidiales</taxon>
        <taxon>Brachybasidiaceae</taxon>
        <taxon>Meira</taxon>
    </lineage>
</organism>
<keyword evidence="3" id="KW-0449">Lipoprotein</keyword>
<feature type="region of interest" description="Disordered" evidence="4">
    <location>
        <begin position="1"/>
        <end position="25"/>
    </location>
</feature>
<dbReference type="RefSeq" id="XP_025357432.1">
    <property type="nucleotide sequence ID" value="XM_025498155.1"/>
</dbReference>
<gene>
    <name evidence="6" type="ORF">FA14DRAFT_159317</name>
</gene>
<keyword evidence="2" id="KW-0325">Glycoprotein</keyword>
<evidence type="ECO:0000259" key="5">
    <source>
        <dbReference type="PROSITE" id="PS51677"/>
    </source>
</evidence>
<dbReference type="Gene3D" id="3.20.20.370">
    <property type="entry name" value="Glycoside hydrolase/deacetylase"/>
    <property type="match status" value="1"/>
</dbReference>
<evidence type="ECO:0000313" key="6">
    <source>
        <dbReference type="EMBL" id="PWN37130.1"/>
    </source>
</evidence>
<evidence type="ECO:0000256" key="1">
    <source>
        <dbReference type="ARBA" id="ARBA00004609"/>
    </source>
</evidence>
<evidence type="ECO:0000256" key="4">
    <source>
        <dbReference type="SAM" id="MobiDB-lite"/>
    </source>
</evidence>
<name>A0A316VHX0_9BASI</name>
<keyword evidence="7" id="KW-1185">Reference proteome</keyword>
<dbReference type="InParanoid" id="A0A316VHX0"/>
<keyword evidence="2" id="KW-0472">Membrane</keyword>
<keyword evidence="2" id="KW-0336">GPI-anchor</keyword>
<dbReference type="InterPro" id="IPR011330">
    <property type="entry name" value="Glyco_hydro/deAcase_b/a-brl"/>
</dbReference>
<reference evidence="6 7" key="1">
    <citation type="journal article" date="2018" name="Mol. Biol. Evol.">
        <title>Broad Genomic Sampling Reveals a Smut Pathogenic Ancestry of the Fungal Clade Ustilaginomycotina.</title>
        <authorList>
            <person name="Kijpornyongpan T."/>
            <person name="Mondo S.J."/>
            <person name="Barry K."/>
            <person name="Sandor L."/>
            <person name="Lee J."/>
            <person name="Lipzen A."/>
            <person name="Pangilinan J."/>
            <person name="LaButti K."/>
            <person name="Hainaut M."/>
            <person name="Henrissat B."/>
            <person name="Grigoriev I.V."/>
            <person name="Spatafora J.W."/>
            <person name="Aime M.C."/>
        </authorList>
    </citation>
    <scope>NUCLEOTIDE SEQUENCE [LARGE SCALE GENOMIC DNA]</scope>
    <source>
        <strain evidence="6 7">MCA 3882</strain>
    </source>
</reference>
<feature type="domain" description="NodB homology" evidence="5">
    <location>
        <begin position="91"/>
        <end position="329"/>
    </location>
</feature>